<dbReference type="Pfam" id="PF14310">
    <property type="entry name" value="Fn3-like"/>
    <property type="match status" value="1"/>
</dbReference>
<keyword evidence="6" id="KW-0326">Glycosidase</keyword>
<comment type="catalytic activity">
    <reaction evidence="1">
        <text>Hydrolysis of terminal, non-reducing beta-D-glucosyl residues with release of beta-D-glucose.</text>
        <dbReference type="EC" id="3.2.1.21"/>
    </reaction>
</comment>
<dbReference type="SUPFAM" id="SSF51445">
    <property type="entry name" value="(Trans)glycosidases"/>
    <property type="match status" value="1"/>
</dbReference>
<dbReference type="SUPFAM" id="SSF52279">
    <property type="entry name" value="Beta-D-glucan exohydrolase, C-terminal domain"/>
    <property type="match status" value="1"/>
</dbReference>
<evidence type="ECO:0000256" key="2">
    <source>
        <dbReference type="ARBA" id="ARBA00005336"/>
    </source>
</evidence>
<dbReference type="EC" id="3.2.1.21" evidence="3"/>
<evidence type="ECO:0000256" key="3">
    <source>
        <dbReference type="ARBA" id="ARBA00012744"/>
    </source>
</evidence>
<evidence type="ECO:0000256" key="5">
    <source>
        <dbReference type="ARBA" id="ARBA00022801"/>
    </source>
</evidence>
<dbReference type="InterPro" id="IPR036881">
    <property type="entry name" value="Glyco_hydro_3_C_sf"/>
</dbReference>
<dbReference type="Pfam" id="PF00933">
    <property type="entry name" value="Glyco_hydro_3"/>
    <property type="match status" value="1"/>
</dbReference>
<dbReference type="InterPro" id="IPR001764">
    <property type="entry name" value="Glyco_hydro_3_N"/>
</dbReference>
<dbReference type="PANTHER" id="PTHR30620">
    <property type="entry name" value="PERIPLASMIC BETA-GLUCOSIDASE-RELATED"/>
    <property type="match status" value="1"/>
</dbReference>
<dbReference type="EMBL" id="JBHSBH010000007">
    <property type="protein sequence ID" value="MFC3996245.1"/>
    <property type="molecule type" value="Genomic_DNA"/>
</dbReference>
<dbReference type="PRINTS" id="PR00133">
    <property type="entry name" value="GLHYDRLASE3"/>
</dbReference>
<dbReference type="Proteomes" id="UP001595847">
    <property type="component" value="Unassembled WGS sequence"/>
</dbReference>
<dbReference type="Gene3D" id="2.60.40.10">
    <property type="entry name" value="Immunoglobulins"/>
    <property type="match status" value="1"/>
</dbReference>
<dbReference type="InterPro" id="IPR013783">
    <property type="entry name" value="Ig-like_fold"/>
</dbReference>
<dbReference type="InterPro" id="IPR017853">
    <property type="entry name" value="GH"/>
</dbReference>
<evidence type="ECO:0000313" key="8">
    <source>
        <dbReference type="EMBL" id="MFC3996245.1"/>
    </source>
</evidence>
<dbReference type="InterPro" id="IPR051915">
    <property type="entry name" value="Cellulose_Degrad_GH3"/>
</dbReference>
<dbReference type="Gene3D" id="3.20.20.300">
    <property type="entry name" value="Glycoside hydrolase, family 3, N-terminal domain"/>
    <property type="match status" value="1"/>
</dbReference>
<keyword evidence="4" id="KW-0732">Signal</keyword>
<organism evidence="8 9">
    <name type="scientific">Nocardiopsis sediminis</name>
    <dbReference type="NCBI Taxonomy" id="1778267"/>
    <lineage>
        <taxon>Bacteria</taxon>
        <taxon>Bacillati</taxon>
        <taxon>Actinomycetota</taxon>
        <taxon>Actinomycetes</taxon>
        <taxon>Streptosporangiales</taxon>
        <taxon>Nocardiopsidaceae</taxon>
        <taxon>Nocardiopsis</taxon>
    </lineage>
</organism>
<feature type="domain" description="Fibronectin type III-like" evidence="7">
    <location>
        <begin position="667"/>
        <end position="737"/>
    </location>
</feature>
<evidence type="ECO:0000256" key="1">
    <source>
        <dbReference type="ARBA" id="ARBA00000448"/>
    </source>
</evidence>
<dbReference type="RefSeq" id="WP_378532119.1">
    <property type="nucleotide sequence ID" value="NZ_JBHSBH010000007.1"/>
</dbReference>
<dbReference type="InterPro" id="IPR026891">
    <property type="entry name" value="Fn3-like"/>
</dbReference>
<protein>
    <recommendedName>
        <fullName evidence="3">beta-glucosidase</fullName>
        <ecNumber evidence="3">3.2.1.21</ecNumber>
    </recommendedName>
</protein>
<gene>
    <name evidence="8" type="ORF">ACFOVU_09990</name>
</gene>
<accession>A0ABV8FJG3</accession>
<sequence>MNAADPEPSRVDGLLAEMTVPEKVGQLIQYFHFDLPAGASTDGGPEFDAAAQPRGAEAALDRGGAGALLFVSDPAAVNRLQARAIEGNRLGIPVLFGFDVIHGLRTIMPVPLALAASWDAGLIERAQSVAAAEARAVGIHWAFAPMVDIARDPRWGRMVEGAGEDPYLGGVVAAAQVRGLQGAGVGAGSGRILAGPKHFAAYGAALGGRDYDEADVSEQELWNVYLPPFKAAIDAGAANIMSAYMPLNGVPATGNRWLLTDVLREALGFDGFVVSDANAVRDLATHHFADGLDDAGVRALGAGVDLEMAIADPAFDRLVAAVESGEVPIERVDASVRRILGAKERLGLFDRPYVDEDRARTVLADPSHRAVAREAAARSAVLLRNEGALLPLAAQDGGSIAVIGPLADSRRDTLGPWVFDFDLDETVTILEGIRDRAGDGAEVSYARGIAEPGRLFPSMFEMFAGGGPAAEEDFDEDAEFARAVAAAAAADVAIVVLGEQQDKIGEGASRSSLAFPGRQQELLEAVVATGTPVVLLVMSGRPLDLVWAAGSVPAIFQVWYPGTQGGAAVADLLFGDADPGGRLPFTWPRSVGQVPIHYAATRSHDPKNRHRRYWDDPSSPLFPFGFGLSYASFEYGPLTVDRDTIALDGTVHVSVDIANVSDRAGTETAQLYLHQRSGSSARPLRLLKGFRRVRLDAGQSATVTFPVGPDERRYWSTAAREWVLEPGAFDVWVGADAATGPGAEFSVSR</sequence>
<dbReference type="InterPro" id="IPR036962">
    <property type="entry name" value="Glyco_hydro_3_N_sf"/>
</dbReference>
<name>A0ABV8FJG3_9ACTN</name>
<comment type="caution">
    <text evidence="8">The sequence shown here is derived from an EMBL/GenBank/DDBJ whole genome shotgun (WGS) entry which is preliminary data.</text>
</comment>
<proteinExistence type="inferred from homology"/>
<dbReference type="Gene3D" id="3.40.50.1700">
    <property type="entry name" value="Glycoside hydrolase family 3 C-terminal domain"/>
    <property type="match status" value="1"/>
</dbReference>
<dbReference type="GO" id="GO:0016787">
    <property type="term" value="F:hydrolase activity"/>
    <property type="evidence" value="ECO:0007669"/>
    <property type="project" value="UniProtKB-KW"/>
</dbReference>
<evidence type="ECO:0000259" key="7">
    <source>
        <dbReference type="SMART" id="SM01217"/>
    </source>
</evidence>
<keyword evidence="5 8" id="KW-0378">Hydrolase</keyword>
<dbReference type="PANTHER" id="PTHR30620:SF16">
    <property type="entry name" value="LYSOSOMAL BETA GLUCOSIDASE"/>
    <property type="match status" value="1"/>
</dbReference>
<dbReference type="InterPro" id="IPR002772">
    <property type="entry name" value="Glyco_hydro_3_C"/>
</dbReference>
<dbReference type="Pfam" id="PF01915">
    <property type="entry name" value="Glyco_hydro_3_C"/>
    <property type="match status" value="1"/>
</dbReference>
<evidence type="ECO:0000313" key="9">
    <source>
        <dbReference type="Proteomes" id="UP001595847"/>
    </source>
</evidence>
<comment type="similarity">
    <text evidence="2">Belongs to the glycosyl hydrolase 3 family.</text>
</comment>
<evidence type="ECO:0000256" key="4">
    <source>
        <dbReference type="ARBA" id="ARBA00022729"/>
    </source>
</evidence>
<dbReference type="SMART" id="SM01217">
    <property type="entry name" value="Fn3_like"/>
    <property type="match status" value="1"/>
</dbReference>
<evidence type="ECO:0000256" key="6">
    <source>
        <dbReference type="ARBA" id="ARBA00023295"/>
    </source>
</evidence>
<keyword evidence="9" id="KW-1185">Reference proteome</keyword>
<reference evidence="9" key="1">
    <citation type="journal article" date="2019" name="Int. J. Syst. Evol. Microbiol.">
        <title>The Global Catalogue of Microorganisms (GCM) 10K type strain sequencing project: providing services to taxonomists for standard genome sequencing and annotation.</title>
        <authorList>
            <consortium name="The Broad Institute Genomics Platform"/>
            <consortium name="The Broad Institute Genome Sequencing Center for Infectious Disease"/>
            <person name="Wu L."/>
            <person name="Ma J."/>
        </authorList>
    </citation>
    <scope>NUCLEOTIDE SEQUENCE [LARGE SCALE GENOMIC DNA]</scope>
    <source>
        <strain evidence="9">TBRC 1826</strain>
    </source>
</reference>